<evidence type="ECO:0000313" key="2">
    <source>
        <dbReference type="EMBL" id="GGF89866.1"/>
    </source>
</evidence>
<gene>
    <name evidence="2" type="ORF">GCM10010960_09590</name>
</gene>
<dbReference type="EMBL" id="BMFO01000002">
    <property type="protein sequence ID" value="GGF89866.1"/>
    <property type="molecule type" value="Genomic_DNA"/>
</dbReference>
<dbReference type="PROSITE" id="PS51186">
    <property type="entry name" value="GNAT"/>
    <property type="match status" value="1"/>
</dbReference>
<accession>A0A917CIP1</accession>
<feature type="domain" description="N-acetyltransferase" evidence="1">
    <location>
        <begin position="5"/>
        <end position="156"/>
    </location>
</feature>
<proteinExistence type="predicted"/>
<dbReference type="AlphaFoldDB" id="A0A917CIP1"/>
<evidence type="ECO:0000313" key="3">
    <source>
        <dbReference type="Proteomes" id="UP000632858"/>
    </source>
</evidence>
<reference evidence="2" key="2">
    <citation type="submission" date="2020-09" db="EMBL/GenBank/DDBJ databases">
        <authorList>
            <person name="Sun Q."/>
            <person name="Zhou Y."/>
        </authorList>
    </citation>
    <scope>NUCLEOTIDE SEQUENCE</scope>
    <source>
        <strain evidence="2">CGMCC 1.12726</strain>
    </source>
</reference>
<organism evidence="2 3">
    <name type="scientific">Arenimonas maotaiensis</name>
    <dbReference type="NCBI Taxonomy" id="1446479"/>
    <lineage>
        <taxon>Bacteria</taxon>
        <taxon>Pseudomonadati</taxon>
        <taxon>Pseudomonadota</taxon>
        <taxon>Gammaproteobacteria</taxon>
        <taxon>Lysobacterales</taxon>
        <taxon>Lysobacteraceae</taxon>
        <taxon>Arenimonas</taxon>
    </lineage>
</organism>
<dbReference type="RefSeq" id="WP_188448356.1">
    <property type="nucleotide sequence ID" value="NZ_BMFO01000002.1"/>
</dbReference>
<dbReference type="InterPro" id="IPR000182">
    <property type="entry name" value="GNAT_dom"/>
</dbReference>
<dbReference type="Pfam" id="PF00583">
    <property type="entry name" value="Acetyltransf_1"/>
    <property type="match status" value="1"/>
</dbReference>
<dbReference type="SUPFAM" id="SSF55729">
    <property type="entry name" value="Acyl-CoA N-acyltransferases (Nat)"/>
    <property type="match status" value="1"/>
</dbReference>
<dbReference type="Proteomes" id="UP000632858">
    <property type="component" value="Unassembled WGS sequence"/>
</dbReference>
<dbReference type="CDD" id="cd04301">
    <property type="entry name" value="NAT_SF"/>
    <property type="match status" value="1"/>
</dbReference>
<dbReference type="InterPro" id="IPR016181">
    <property type="entry name" value="Acyl_CoA_acyltransferase"/>
</dbReference>
<keyword evidence="3" id="KW-1185">Reference proteome</keyword>
<dbReference type="Gene3D" id="3.40.630.30">
    <property type="match status" value="1"/>
</dbReference>
<protein>
    <recommendedName>
        <fullName evidence="1">N-acetyltransferase domain-containing protein</fullName>
    </recommendedName>
</protein>
<evidence type="ECO:0000259" key="1">
    <source>
        <dbReference type="PROSITE" id="PS51186"/>
    </source>
</evidence>
<comment type="caution">
    <text evidence="2">The sequence shown here is derived from an EMBL/GenBank/DDBJ whole genome shotgun (WGS) entry which is preliminary data.</text>
</comment>
<name>A0A917CIP1_9GAMM</name>
<dbReference type="GO" id="GO:0016747">
    <property type="term" value="F:acyltransferase activity, transferring groups other than amino-acyl groups"/>
    <property type="evidence" value="ECO:0007669"/>
    <property type="project" value="InterPro"/>
</dbReference>
<reference evidence="2" key="1">
    <citation type="journal article" date="2014" name="Int. J. Syst. Evol. Microbiol.">
        <title>Complete genome sequence of Corynebacterium casei LMG S-19264T (=DSM 44701T), isolated from a smear-ripened cheese.</title>
        <authorList>
            <consortium name="US DOE Joint Genome Institute (JGI-PGF)"/>
            <person name="Walter F."/>
            <person name="Albersmeier A."/>
            <person name="Kalinowski J."/>
            <person name="Ruckert C."/>
        </authorList>
    </citation>
    <scope>NUCLEOTIDE SEQUENCE</scope>
    <source>
        <strain evidence="2">CGMCC 1.12726</strain>
    </source>
</reference>
<sequence length="157" mass="18058">MSLCIERWRGQPDVVERLADWHVRQWKAIFPGWDEAAAVDEFNLQLQTDGLPATWLAYLDDELVGSISALLEDSPELTDIPGPWMASFYIRPEARRRGAAPALMAAAADGVAALGYAEWHLFTEFHEDYYRRFGWSVLERRELHGQTVSIMRQRLPR</sequence>